<dbReference type="InterPro" id="IPR019079">
    <property type="entry name" value="Capsule_synth_CapA"/>
</dbReference>
<dbReference type="InterPro" id="IPR029052">
    <property type="entry name" value="Metallo-depent_PP-like"/>
</dbReference>
<dbReference type="PANTHER" id="PTHR33393:SF12">
    <property type="entry name" value="CAPSULE BIOSYNTHESIS PROTEIN CAPA"/>
    <property type="match status" value="1"/>
</dbReference>
<dbReference type="Gene3D" id="3.60.21.10">
    <property type="match status" value="1"/>
</dbReference>
<comment type="similarity">
    <text evidence="1">Belongs to the CapA family.</text>
</comment>
<organism evidence="3 4">
    <name type="scientific">Longibaculum muris</name>
    <dbReference type="NCBI Taxonomy" id="1796628"/>
    <lineage>
        <taxon>Bacteria</taxon>
        <taxon>Bacillati</taxon>
        <taxon>Bacillota</taxon>
        <taxon>Erysipelotrichia</taxon>
        <taxon>Erysipelotrichales</taxon>
        <taxon>Coprobacillaceae</taxon>
        <taxon>Longibaculum</taxon>
    </lineage>
</organism>
<sequence length="388" mass="44849">MKKIQLCLCALLFLSGCQSQEEKPQKPKEEMVQCTFVGDLLYEQPYYDWIEDDSHDKGYYDLIKPYFQKDDLSIANLETPIGGKELKTSGVGYSFNASKEIGNQVASLDLEVVSTANNHANDCGNKGINNTLDFLKDKGIMAVGTYYNQKDRNQGKYKTINGIKFGFVAYTYATNQVVSLKSREKVGLFNDPNGRQFTKEYQQLLKKEISETRKNCDVLIAMMHWGTEFTYQLDAKQKKVSQFISDLGVDIIIGNHPHCSQTMEWINDNRTLCMYSLGNFVAADPIVDRTNQEFKNAYNVSMMVTLDIKKQEEKISIENIDYIPIINYYDQHLKNFKLVPFNQYTNELEKSHYHYQNGFTKEWIKKTYQKLIIHSLKNQQLPKTEIDS</sequence>
<dbReference type="PANTHER" id="PTHR33393">
    <property type="entry name" value="POLYGLUTAMINE SYNTHESIS ACCESSORY PROTEIN RV0574C-RELATED"/>
    <property type="match status" value="1"/>
</dbReference>
<dbReference type="Proteomes" id="UP000295515">
    <property type="component" value="Unassembled WGS sequence"/>
</dbReference>
<dbReference type="AlphaFoldDB" id="A0A4R3YGC8"/>
<evidence type="ECO:0000313" key="4">
    <source>
        <dbReference type="Proteomes" id="UP000295515"/>
    </source>
</evidence>
<dbReference type="GeneID" id="98916765"/>
<dbReference type="EMBL" id="SMCQ01000034">
    <property type="protein sequence ID" value="TCV91200.1"/>
    <property type="molecule type" value="Genomic_DNA"/>
</dbReference>
<dbReference type="RefSeq" id="WP_066445240.1">
    <property type="nucleotide sequence ID" value="NZ_JANKBF010000029.1"/>
</dbReference>
<reference evidence="3 4" key="1">
    <citation type="submission" date="2019-03" db="EMBL/GenBank/DDBJ databases">
        <title>Genomic Encyclopedia of Type Strains, Phase IV (KMG-IV): sequencing the most valuable type-strain genomes for metagenomic binning, comparative biology and taxonomic classification.</title>
        <authorList>
            <person name="Goeker M."/>
        </authorList>
    </citation>
    <scope>NUCLEOTIDE SEQUENCE [LARGE SCALE GENOMIC DNA]</scope>
    <source>
        <strain evidence="3 4">DSM 29487</strain>
    </source>
</reference>
<protein>
    <submittedName>
        <fullName evidence="3">Poly-gamma-glutamate synthesis protein (Capsule biosynthesis protein)</fullName>
    </submittedName>
</protein>
<dbReference type="PROSITE" id="PS51257">
    <property type="entry name" value="PROKAR_LIPOPROTEIN"/>
    <property type="match status" value="1"/>
</dbReference>
<proteinExistence type="inferred from homology"/>
<dbReference type="SUPFAM" id="SSF56300">
    <property type="entry name" value="Metallo-dependent phosphatases"/>
    <property type="match status" value="1"/>
</dbReference>
<gene>
    <name evidence="3" type="ORF">EDD60_13415</name>
</gene>
<dbReference type="InterPro" id="IPR052169">
    <property type="entry name" value="CW_Biosynth-Accessory"/>
</dbReference>
<dbReference type="Pfam" id="PF09587">
    <property type="entry name" value="PGA_cap"/>
    <property type="match status" value="1"/>
</dbReference>
<name>A0A4R3YGC8_9FIRM</name>
<feature type="domain" description="Capsule synthesis protein CapA" evidence="2">
    <location>
        <begin position="33"/>
        <end position="284"/>
    </location>
</feature>
<dbReference type="CDD" id="cd07381">
    <property type="entry name" value="MPP_CapA"/>
    <property type="match status" value="1"/>
</dbReference>
<accession>A0A4R3YGC8</accession>
<evidence type="ECO:0000313" key="3">
    <source>
        <dbReference type="EMBL" id="TCV91200.1"/>
    </source>
</evidence>
<comment type="caution">
    <text evidence="3">The sequence shown here is derived from an EMBL/GenBank/DDBJ whole genome shotgun (WGS) entry which is preliminary data.</text>
</comment>
<evidence type="ECO:0000256" key="1">
    <source>
        <dbReference type="ARBA" id="ARBA00005662"/>
    </source>
</evidence>
<evidence type="ECO:0000259" key="2">
    <source>
        <dbReference type="SMART" id="SM00854"/>
    </source>
</evidence>
<keyword evidence="4" id="KW-1185">Reference proteome</keyword>
<dbReference type="SMART" id="SM00854">
    <property type="entry name" value="PGA_cap"/>
    <property type="match status" value="1"/>
</dbReference>